<dbReference type="InterPro" id="IPR002303">
    <property type="entry name" value="Valyl-tRNA_ligase"/>
</dbReference>
<dbReference type="EMBL" id="JAAZNV010000009">
    <property type="protein sequence ID" value="NMB91726.1"/>
    <property type="molecule type" value="Genomic_DNA"/>
</dbReference>
<evidence type="ECO:0000256" key="1">
    <source>
        <dbReference type="ARBA" id="ARBA00013169"/>
    </source>
</evidence>
<dbReference type="AlphaFoldDB" id="A0A7X9E749"/>
<evidence type="ECO:0000259" key="9">
    <source>
        <dbReference type="Pfam" id="PF00133"/>
    </source>
</evidence>
<evidence type="ECO:0000313" key="12">
    <source>
        <dbReference type="Proteomes" id="UP000590542"/>
    </source>
</evidence>
<dbReference type="GO" id="GO:0006438">
    <property type="term" value="P:valyl-tRNA aminoacylation"/>
    <property type="evidence" value="ECO:0007669"/>
    <property type="project" value="UniProtKB-UniRule"/>
</dbReference>
<dbReference type="GO" id="GO:0004832">
    <property type="term" value="F:valine-tRNA ligase activity"/>
    <property type="evidence" value="ECO:0007669"/>
    <property type="project" value="UniProtKB-UniRule"/>
</dbReference>
<comment type="catalytic activity">
    <reaction evidence="7">
        <text>tRNA(Val) + L-valine + ATP = L-valyl-tRNA(Val) + AMP + diphosphate</text>
        <dbReference type="Rhea" id="RHEA:10704"/>
        <dbReference type="Rhea" id="RHEA-COMP:9672"/>
        <dbReference type="Rhea" id="RHEA-COMP:9708"/>
        <dbReference type="ChEBI" id="CHEBI:30616"/>
        <dbReference type="ChEBI" id="CHEBI:33019"/>
        <dbReference type="ChEBI" id="CHEBI:57762"/>
        <dbReference type="ChEBI" id="CHEBI:78442"/>
        <dbReference type="ChEBI" id="CHEBI:78537"/>
        <dbReference type="ChEBI" id="CHEBI:456215"/>
        <dbReference type="EC" id="6.1.1.9"/>
    </reaction>
</comment>
<dbReference type="Pfam" id="PF08264">
    <property type="entry name" value="Anticodon_1"/>
    <property type="match status" value="1"/>
</dbReference>
<dbReference type="InterPro" id="IPR014729">
    <property type="entry name" value="Rossmann-like_a/b/a_fold"/>
</dbReference>
<dbReference type="Gene3D" id="2.170.220.10">
    <property type="match status" value="1"/>
</dbReference>
<feature type="domain" description="Methionyl/Valyl/Leucyl/Isoleucyl-tRNA synthetase anticodon-binding" evidence="10">
    <location>
        <begin position="639"/>
        <end position="737"/>
    </location>
</feature>
<dbReference type="PRINTS" id="PR00986">
    <property type="entry name" value="TRNASYNTHVAL"/>
</dbReference>
<evidence type="ECO:0000313" key="11">
    <source>
        <dbReference type="EMBL" id="NMB91726.1"/>
    </source>
</evidence>
<accession>A0A7X9E749</accession>
<proteinExistence type="predicted"/>
<dbReference type="GO" id="GO:0002161">
    <property type="term" value="F:aminoacyl-tRNA deacylase activity"/>
    <property type="evidence" value="ECO:0007669"/>
    <property type="project" value="InterPro"/>
</dbReference>
<keyword evidence="3" id="KW-0547">Nucleotide-binding</keyword>
<evidence type="ECO:0000256" key="4">
    <source>
        <dbReference type="ARBA" id="ARBA00022840"/>
    </source>
</evidence>
<dbReference type="InterPro" id="IPR013155">
    <property type="entry name" value="M/V/L/I-tRNA-synth_anticd-bd"/>
</dbReference>
<dbReference type="NCBIfam" id="NF004349">
    <property type="entry name" value="PRK05729.1"/>
    <property type="match status" value="1"/>
</dbReference>
<gene>
    <name evidence="11" type="ORF">GYA37_02675</name>
</gene>
<dbReference type="InterPro" id="IPR009008">
    <property type="entry name" value="Val/Leu/Ile-tRNA-synth_edit"/>
</dbReference>
<organism evidence="11 12">
    <name type="scientific">candidate division WWE3 bacterium</name>
    <dbReference type="NCBI Taxonomy" id="2053526"/>
    <lineage>
        <taxon>Bacteria</taxon>
        <taxon>Katanobacteria</taxon>
    </lineage>
</organism>
<keyword evidence="4" id="KW-0067">ATP-binding</keyword>
<reference evidence="11 12" key="1">
    <citation type="journal article" date="2020" name="Biotechnol. Biofuels">
        <title>New insights from the biogas microbiome by comprehensive genome-resolved metagenomics of nearly 1600 species originating from multiple anaerobic digesters.</title>
        <authorList>
            <person name="Campanaro S."/>
            <person name="Treu L."/>
            <person name="Rodriguez-R L.M."/>
            <person name="Kovalovszki A."/>
            <person name="Ziels R.M."/>
            <person name="Maus I."/>
            <person name="Zhu X."/>
            <person name="Kougias P.G."/>
            <person name="Basile A."/>
            <person name="Luo G."/>
            <person name="Schluter A."/>
            <person name="Konstantinidis K.T."/>
            <person name="Angelidaki I."/>
        </authorList>
    </citation>
    <scope>NUCLEOTIDE SEQUENCE [LARGE SCALE GENOMIC DNA]</scope>
    <source>
        <strain evidence="11">AS27yjCOA_202</strain>
    </source>
</reference>
<dbReference type="Proteomes" id="UP000590542">
    <property type="component" value="Unassembled WGS sequence"/>
</dbReference>
<keyword evidence="5" id="KW-0648">Protein biosynthesis</keyword>
<evidence type="ECO:0000256" key="8">
    <source>
        <dbReference type="NCBIfam" id="TIGR00422"/>
    </source>
</evidence>
<dbReference type="GO" id="GO:0005829">
    <property type="term" value="C:cytosol"/>
    <property type="evidence" value="ECO:0007669"/>
    <property type="project" value="TreeGrafter"/>
</dbReference>
<sequence>MEKKYDHKIQEPEIQKKWEEKGIFTGKIDKNKKPFTIVLPPPNANGKLHTGHVLMLAIEDILIRWKKMQGYSTLWVPGTDHAGFETQVVFERHLKEKGKSRFDYDRDSLYKEIWDFVQENKGVIESQIKSMGPGLDWTRYTFTLDDKVVDTVYETFQRMVEEGMVYRDDYIVNYCPKCGTTFADLELRHVTRKDPLYYMKYGPFVVATTRPETKFGDTAVAVHPNDERYKEYIGKEIEVEGLNGNLKLKVIGDTFVDPKFGTGVVKVTPAHDKNDYEAGRRHSLEIKSVIGLDGKLNENTGPYVGLSVEEGRKKVVEDLQRKGLMIKIDYDYEHTVSVCYKGGHDIEPTVLPNWFIKVENFKKPALDVVINKEVKIYPRWREITYVKWMEEMRDWPISRQVVWGIRIPAWYSVEENPSIQVTFLNKKKERITGKVSDLIKKYSFSEIEEGLQSLIAPKNAKSIISKARPNGNYLQETDTFDTWFSSGHWPLVTLGYPNSDDFHYFYPTSVMETGWEIIRFWVSRMIMFGIYLTGKPPFSDVYLHGLVRAIDGKKMSKSLGNVIDPLDYVSEYGADALRMGLISGTANGKDFAFPRDKVVAYRNFANKLWNMARFILLLMENNEVVEYKEGNDKNITDVDKEIIQKLRSLIYGVNNSLEKFRFSDASDLIYQFMWHEVADNYIEYVKTREDKGVALGVLKYVFTTGLKVLHPFMPFVTEAIWSNIETNGLLIENRWPE</sequence>
<dbReference type="EC" id="6.1.1.9" evidence="1 8"/>
<dbReference type="SUPFAM" id="SSF50677">
    <property type="entry name" value="ValRS/IleRS/LeuRS editing domain"/>
    <property type="match status" value="1"/>
</dbReference>
<evidence type="ECO:0000256" key="2">
    <source>
        <dbReference type="ARBA" id="ARBA00022598"/>
    </source>
</evidence>
<dbReference type="InterPro" id="IPR009080">
    <property type="entry name" value="tRNAsynth_Ia_anticodon-bd"/>
</dbReference>
<evidence type="ECO:0000256" key="3">
    <source>
        <dbReference type="ARBA" id="ARBA00022741"/>
    </source>
</evidence>
<dbReference type="Gene3D" id="3.90.740.10">
    <property type="entry name" value="Valyl/Leucyl/Isoleucyl-tRNA synthetase, editing domain"/>
    <property type="match status" value="1"/>
</dbReference>
<evidence type="ECO:0000256" key="5">
    <source>
        <dbReference type="ARBA" id="ARBA00022917"/>
    </source>
</evidence>
<keyword evidence="6" id="KW-0030">Aminoacyl-tRNA synthetase</keyword>
<dbReference type="GO" id="GO:0005524">
    <property type="term" value="F:ATP binding"/>
    <property type="evidence" value="ECO:0007669"/>
    <property type="project" value="UniProtKB-KW"/>
</dbReference>
<dbReference type="PANTHER" id="PTHR11946">
    <property type="entry name" value="VALYL-TRNA SYNTHETASES"/>
    <property type="match status" value="1"/>
</dbReference>
<dbReference type="CDD" id="cd07962">
    <property type="entry name" value="Anticodon_Ia_Val"/>
    <property type="match status" value="1"/>
</dbReference>
<dbReference type="InterPro" id="IPR033705">
    <property type="entry name" value="Anticodon_Ia_Val"/>
</dbReference>
<dbReference type="Pfam" id="PF00133">
    <property type="entry name" value="tRNA-synt_1"/>
    <property type="match status" value="1"/>
</dbReference>
<dbReference type="PANTHER" id="PTHR11946:SF93">
    <property type="entry name" value="VALINE--TRNA LIGASE, CHLOROPLASTIC_MITOCHONDRIAL 2"/>
    <property type="match status" value="1"/>
</dbReference>
<comment type="caution">
    <text evidence="11">The sequence shown here is derived from an EMBL/GenBank/DDBJ whole genome shotgun (WGS) entry which is preliminary data.</text>
</comment>
<dbReference type="InterPro" id="IPR002300">
    <property type="entry name" value="aa-tRNA-synth_Ia"/>
</dbReference>
<protein>
    <recommendedName>
        <fullName evidence="1 8">Valine--tRNA ligase</fullName>
        <ecNumber evidence="1 8">6.1.1.9</ecNumber>
    </recommendedName>
</protein>
<evidence type="ECO:0000256" key="7">
    <source>
        <dbReference type="ARBA" id="ARBA00047552"/>
    </source>
</evidence>
<dbReference type="SUPFAM" id="SSF52374">
    <property type="entry name" value="Nucleotidylyl transferase"/>
    <property type="match status" value="1"/>
</dbReference>
<dbReference type="Gene3D" id="3.40.50.620">
    <property type="entry name" value="HUPs"/>
    <property type="match status" value="2"/>
</dbReference>
<dbReference type="NCBIfam" id="TIGR00422">
    <property type="entry name" value="valS"/>
    <property type="match status" value="1"/>
</dbReference>
<name>A0A7X9E749_UNCKA</name>
<evidence type="ECO:0000259" key="10">
    <source>
        <dbReference type="Pfam" id="PF08264"/>
    </source>
</evidence>
<dbReference type="SUPFAM" id="SSF47323">
    <property type="entry name" value="Anticodon-binding domain of a subclass of class I aminoacyl-tRNA synthetases"/>
    <property type="match status" value="1"/>
</dbReference>
<keyword evidence="2 11" id="KW-0436">Ligase</keyword>
<evidence type="ECO:0000256" key="6">
    <source>
        <dbReference type="ARBA" id="ARBA00023146"/>
    </source>
</evidence>
<feature type="domain" description="Aminoacyl-tRNA synthetase class Ia" evidence="9">
    <location>
        <begin position="14"/>
        <end position="592"/>
    </location>
</feature>
<dbReference type="Gene3D" id="1.10.730.10">
    <property type="entry name" value="Isoleucyl-tRNA Synthetase, Domain 1"/>
    <property type="match status" value="1"/>
</dbReference>